<proteinExistence type="predicted"/>
<protein>
    <submittedName>
        <fullName evidence="1">Uncharacterized protein</fullName>
    </submittedName>
</protein>
<dbReference type="EMBL" id="UINC01209177">
    <property type="protein sequence ID" value="SVE32088.1"/>
    <property type="molecule type" value="Genomic_DNA"/>
</dbReference>
<sequence length="25" mass="3175">MKIKIISWNMRHTLNAWEYLKKELK</sequence>
<reference evidence="1" key="1">
    <citation type="submission" date="2018-05" db="EMBL/GenBank/DDBJ databases">
        <authorList>
            <person name="Lanie J.A."/>
            <person name="Ng W.-L."/>
            <person name="Kazmierczak K.M."/>
            <person name="Andrzejewski T.M."/>
            <person name="Davidsen T.M."/>
            <person name="Wayne K.J."/>
            <person name="Tettelin H."/>
            <person name="Glass J.I."/>
            <person name="Rusch D."/>
            <person name="Podicherti R."/>
            <person name="Tsui H.-C.T."/>
            <person name="Winkler M.E."/>
        </authorList>
    </citation>
    <scope>NUCLEOTIDE SEQUENCE</scope>
</reference>
<name>A0A383CKD7_9ZZZZ</name>
<feature type="non-terminal residue" evidence="1">
    <location>
        <position position="25"/>
    </location>
</feature>
<organism evidence="1">
    <name type="scientific">marine metagenome</name>
    <dbReference type="NCBI Taxonomy" id="408172"/>
    <lineage>
        <taxon>unclassified sequences</taxon>
        <taxon>metagenomes</taxon>
        <taxon>ecological metagenomes</taxon>
    </lineage>
</organism>
<gene>
    <name evidence="1" type="ORF">METZ01_LOCUS484942</name>
</gene>
<accession>A0A383CKD7</accession>
<evidence type="ECO:0000313" key="1">
    <source>
        <dbReference type="EMBL" id="SVE32088.1"/>
    </source>
</evidence>
<dbReference type="AlphaFoldDB" id="A0A383CKD7"/>